<dbReference type="InterPro" id="IPR010985">
    <property type="entry name" value="Ribbon_hlx_hlx"/>
</dbReference>
<keyword evidence="2" id="KW-1185">Reference proteome</keyword>
<protein>
    <submittedName>
        <fullName evidence="1">Toxin-antitoxin system, antitoxin component, ribbon-helix-helix domain protein</fullName>
    </submittedName>
</protein>
<dbReference type="AlphaFoldDB" id="A0A1W1HL02"/>
<name>A0A1W1HL02_9BACT</name>
<dbReference type="EMBL" id="FWEV01000331">
    <property type="protein sequence ID" value="SLM33028.1"/>
    <property type="molecule type" value="Genomic_DNA"/>
</dbReference>
<proteinExistence type="predicted"/>
<dbReference type="GO" id="GO:0006355">
    <property type="term" value="P:regulation of DNA-templated transcription"/>
    <property type="evidence" value="ECO:0007669"/>
    <property type="project" value="InterPro"/>
</dbReference>
<gene>
    <name evidence="1" type="ORF">MTBBW1_850016</name>
</gene>
<sequence>MNSISVRGIDEDLAVLLKQEAANAKMSVNQFVLDTLKKRVGLKKELRFTKEYSDLDHLFGKWTQDEFDSIQQKL</sequence>
<evidence type="ECO:0000313" key="1">
    <source>
        <dbReference type="EMBL" id="SLM33028.1"/>
    </source>
</evidence>
<reference evidence="1 2" key="1">
    <citation type="submission" date="2017-03" db="EMBL/GenBank/DDBJ databases">
        <authorList>
            <person name="Afonso C.L."/>
            <person name="Miller P.J."/>
            <person name="Scott M.A."/>
            <person name="Spackman E."/>
            <person name="Goraichik I."/>
            <person name="Dimitrov K.M."/>
            <person name="Suarez D.L."/>
            <person name="Swayne D.E."/>
        </authorList>
    </citation>
    <scope>NUCLEOTIDE SEQUENCE [LARGE SCALE GENOMIC DNA]</scope>
    <source>
        <strain evidence="1">PRJEB14757</strain>
    </source>
</reference>
<dbReference type="RefSeq" id="WP_080803097.1">
    <property type="nucleotide sequence ID" value="NZ_LT828544.1"/>
</dbReference>
<dbReference type="SUPFAM" id="SSF47598">
    <property type="entry name" value="Ribbon-helix-helix"/>
    <property type="match status" value="1"/>
</dbReference>
<accession>A0A1W1HL02</accession>
<organism evidence="1 2">
    <name type="scientific">Desulfamplus magnetovallimortis</name>
    <dbReference type="NCBI Taxonomy" id="1246637"/>
    <lineage>
        <taxon>Bacteria</taxon>
        <taxon>Pseudomonadati</taxon>
        <taxon>Thermodesulfobacteriota</taxon>
        <taxon>Desulfobacteria</taxon>
        <taxon>Desulfobacterales</taxon>
        <taxon>Desulfobacteraceae</taxon>
        <taxon>Desulfamplus</taxon>
    </lineage>
</organism>
<evidence type="ECO:0000313" key="2">
    <source>
        <dbReference type="Proteomes" id="UP000191931"/>
    </source>
</evidence>
<dbReference type="OrthoDB" id="5420897at2"/>
<dbReference type="Proteomes" id="UP000191931">
    <property type="component" value="Unassembled WGS sequence"/>
</dbReference>